<dbReference type="PANTHER" id="PTHR24006">
    <property type="entry name" value="UBIQUITIN CARBOXYL-TERMINAL HYDROLASE"/>
    <property type="match status" value="1"/>
</dbReference>
<evidence type="ECO:0000313" key="13">
    <source>
        <dbReference type="EMBL" id="KAG0329757.1"/>
    </source>
</evidence>
<dbReference type="GO" id="GO:0005829">
    <property type="term" value="C:cytosol"/>
    <property type="evidence" value="ECO:0007669"/>
    <property type="project" value="TreeGrafter"/>
</dbReference>
<dbReference type="Pfam" id="PF00443">
    <property type="entry name" value="UCH"/>
    <property type="match status" value="1"/>
</dbReference>
<dbReference type="Gene3D" id="3.10.20.90">
    <property type="entry name" value="Phosphatidylinositol 3-kinase Catalytic Subunit, Chain A, domain 1"/>
    <property type="match status" value="1"/>
</dbReference>
<keyword evidence="5" id="KW-0645">Protease</keyword>
<proteinExistence type="inferred from homology"/>
<dbReference type="InterPro" id="IPR028889">
    <property type="entry name" value="USP"/>
</dbReference>
<dbReference type="GO" id="GO:0005634">
    <property type="term" value="C:nucleus"/>
    <property type="evidence" value="ECO:0007669"/>
    <property type="project" value="UniProtKB-SubCell"/>
</dbReference>
<dbReference type="AlphaFoldDB" id="A0A9P6RWY8"/>
<reference evidence="13" key="1">
    <citation type="journal article" date="2020" name="Fungal Divers.">
        <title>Resolving the Mortierellaceae phylogeny through synthesis of multi-gene phylogenetics and phylogenomics.</title>
        <authorList>
            <person name="Vandepol N."/>
            <person name="Liber J."/>
            <person name="Desiro A."/>
            <person name="Na H."/>
            <person name="Kennedy M."/>
            <person name="Barry K."/>
            <person name="Grigoriev I.V."/>
            <person name="Miller A.N."/>
            <person name="O'Donnell K."/>
            <person name="Stajich J.E."/>
            <person name="Bonito G."/>
        </authorList>
    </citation>
    <scope>NUCLEOTIDE SEQUENCE</scope>
    <source>
        <strain evidence="13">REB-010B</strain>
    </source>
</reference>
<evidence type="ECO:0000256" key="7">
    <source>
        <dbReference type="ARBA" id="ARBA00022801"/>
    </source>
</evidence>
<dbReference type="GO" id="GO:0004843">
    <property type="term" value="F:cysteine-type deubiquitinase activity"/>
    <property type="evidence" value="ECO:0007669"/>
    <property type="project" value="UniProtKB-EC"/>
</dbReference>
<dbReference type="Gene3D" id="3.90.70.10">
    <property type="entry name" value="Cysteine proteinases"/>
    <property type="match status" value="1"/>
</dbReference>
<accession>A0A9P6RWY8</accession>
<dbReference type="Gene3D" id="3.30.2230.10">
    <property type="entry name" value="DUSP-like"/>
    <property type="match status" value="1"/>
</dbReference>
<protein>
    <recommendedName>
        <fullName evidence="4">ubiquitinyl hydrolase 1</fullName>
        <ecNumber evidence="4">3.4.19.12</ecNumber>
    </recommendedName>
</protein>
<feature type="domain" description="DUSP" evidence="12">
    <location>
        <begin position="646"/>
        <end position="756"/>
    </location>
</feature>
<feature type="domain" description="USP" evidence="11">
    <location>
        <begin position="113"/>
        <end position="418"/>
    </location>
</feature>
<evidence type="ECO:0000313" key="14">
    <source>
        <dbReference type="Proteomes" id="UP000738325"/>
    </source>
</evidence>
<dbReference type="Pfam" id="PF06337">
    <property type="entry name" value="DUSP"/>
    <property type="match status" value="1"/>
</dbReference>
<dbReference type="GO" id="GO:0016579">
    <property type="term" value="P:protein deubiquitination"/>
    <property type="evidence" value="ECO:0007669"/>
    <property type="project" value="InterPro"/>
</dbReference>
<comment type="catalytic activity">
    <reaction evidence="1">
        <text>Thiol-dependent hydrolysis of ester, thioester, amide, peptide and isopeptide bonds formed by the C-terminal Gly of ubiquitin (a 76-residue protein attached to proteins as an intracellular targeting signal).</text>
        <dbReference type="EC" id="3.4.19.12"/>
    </reaction>
</comment>
<sequence length="962" mass="108588">MAPFGKKSDKQWSFLGVEVNDIKDLTPAHIRAVYGLGPSSTHRGSEGTSSQPSHVDESTSAIFPYCENHYTASALTSSSTSTPTKTGAFNDYFAAVANKPDPEVSKRAESSPGGMKNLGATCYANSLLQVWFHDLAFRDAIYRCRFNENTDKSMSALYQLQLLFVHLDRGLKDFYNPLSLINALKLDTATQQDAQEFCNLFMAQIDNQFQKQPDFKLSEFITNQFQGHYSYNTTCKNCKKTSKRDCTYYELMLNIKDNCTLMDCFEEFIEAEDLVGSDRYFCSTCGSLQDASRAIKLEKLPNVLNIQLMRFVYDNVTWTKKKSKDTIKFPSTINFSELLGVSESVESDKWFVLNDEEVAEFHGTKFDPEDYSDAATKPKPKQNGVKSVKNAKSVGTDAEKHLSTLSSRNAYMLTYTKRTSKAPVKPCPPAETLDVVTQENEVFKTELAVYAQYKEQLGQDFERTREKRRELYRSWHVTSDEDKSCYVSAESLANYLKLQGETARTIDSSSLCCEHGKLDPAAVLKSKRISEAARRLLEERDGITINPLLTTENTCTLCTQDLCQDKLYSWMHRRDVEEFERKAKGVRSPMTAWISKAWLADWSKALQVLTRIFGSMPLPDNDAVECAECRHQLQPHLNDMKDMIARAASEKSELSEMIMRGARVREMEPGRNYYVISQEFMRKWIDFVKRPTVNKRPATIDHSSLMCKHKLFVFDLNNVADAENVDDIAVIKEEEWAYLHAMYGGGPEVTVIRSEMMQLDDDVDTTENGAILVTTPGLCRDCRNERILDFSSTTLIVRVYSPGEGVVESNGTVTATAELTAKGATVTETPLETANKANLSKRKQAMIDTGSRRSKRTKATKKPYREIKIVVSKWDSVMDVKLKIMQKTDIVPLYQKLVHGCEELDRNDKTIADLEIPPHAVLDVVAFDQRTDDLALSTLQDETPMPGDEGGFGGTGLAEEWL</sequence>
<evidence type="ECO:0000256" key="6">
    <source>
        <dbReference type="ARBA" id="ARBA00022786"/>
    </source>
</evidence>
<dbReference type="PANTHER" id="PTHR24006:SF722">
    <property type="entry name" value="UBIQUITIN CARBOXYL-TERMINAL HYDROLASE 48"/>
    <property type="match status" value="1"/>
</dbReference>
<dbReference type="InterPro" id="IPR006615">
    <property type="entry name" value="Pept_C19_DUSP"/>
</dbReference>
<evidence type="ECO:0000256" key="8">
    <source>
        <dbReference type="ARBA" id="ARBA00022807"/>
    </source>
</evidence>
<dbReference type="EMBL" id="JAAAIP010000011">
    <property type="protein sequence ID" value="KAG0329757.1"/>
    <property type="molecule type" value="Genomic_DNA"/>
</dbReference>
<comment type="similarity">
    <text evidence="3">Belongs to the peptidase C19 family.</text>
</comment>
<feature type="region of interest" description="Disordered" evidence="10">
    <location>
        <begin position="369"/>
        <end position="393"/>
    </location>
</feature>
<evidence type="ECO:0000259" key="12">
    <source>
        <dbReference type="PROSITE" id="PS51283"/>
    </source>
</evidence>
<keyword evidence="6" id="KW-0833">Ubl conjugation pathway</keyword>
<keyword evidence="9" id="KW-0539">Nucleus</keyword>
<comment type="caution">
    <text evidence="13">The sequence shown here is derived from an EMBL/GenBank/DDBJ whole genome shotgun (WGS) entry which is preliminary data.</text>
</comment>
<keyword evidence="7 13" id="KW-0378">Hydrolase</keyword>
<dbReference type="InterPro" id="IPR035927">
    <property type="entry name" value="DUSP-like_sf"/>
</dbReference>
<evidence type="ECO:0000256" key="1">
    <source>
        <dbReference type="ARBA" id="ARBA00000707"/>
    </source>
</evidence>
<dbReference type="PROSITE" id="PS50235">
    <property type="entry name" value="USP_3"/>
    <property type="match status" value="1"/>
</dbReference>
<dbReference type="PROSITE" id="PS51283">
    <property type="entry name" value="DUSP"/>
    <property type="match status" value="1"/>
</dbReference>
<keyword evidence="8" id="KW-0788">Thiol protease</keyword>
<dbReference type="PROSITE" id="PS00972">
    <property type="entry name" value="USP_1"/>
    <property type="match status" value="1"/>
</dbReference>
<keyword evidence="14" id="KW-1185">Reference proteome</keyword>
<dbReference type="InterPro" id="IPR001394">
    <property type="entry name" value="Peptidase_C19_UCH"/>
</dbReference>
<feature type="region of interest" description="Disordered" evidence="10">
    <location>
        <begin position="36"/>
        <end position="56"/>
    </location>
</feature>
<evidence type="ECO:0000256" key="2">
    <source>
        <dbReference type="ARBA" id="ARBA00004123"/>
    </source>
</evidence>
<dbReference type="Proteomes" id="UP000738325">
    <property type="component" value="Unassembled WGS sequence"/>
</dbReference>
<organism evidence="13 14">
    <name type="scientific">Dissophora globulifera</name>
    <dbReference type="NCBI Taxonomy" id="979702"/>
    <lineage>
        <taxon>Eukaryota</taxon>
        <taxon>Fungi</taxon>
        <taxon>Fungi incertae sedis</taxon>
        <taxon>Mucoromycota</taxon>
        <taxon>Mortierellomycotina</taxon>
        <taxon>Mortierellomycetes</taxon>
        <taxon>Mortierellales</taxon>
        <taxon>Mortierellaceae</taxon>
        <taxon>Dissophora</taxon>
    </lineage>
</organism>
<dbReference type="InterPro" id="IPR038765">
    <property type="entry name" value="Papain-like_cys_pep_sf"/>
</dbReference>
<evidence type="ECO:0000256" key="4">
    <source>
        <dbReference type="ARBA" id="ARBA00012759"/>
    </source>
</evidence>
<dbReference type="OrthoDB" id="289038at2759"/>
<dbReference type="InterPro" id="IPR018200">
    <property type="entry name" value="USP_CS"/>
</dbReference>
<name>A0A9P6RWY8_9FUNG</name>
<dbReference type="SMART" id="SM00695">
    <property type="entry name" value="DUSP"/>
    <property type="match status" value="1"/>
</dbReference>
<gene>
    <name evidence="13" type="primary">USP48</name>
    <name evidence="13" type="ORF">BGZ99_000492</name>
</gene>
<feature type="compositionally biased region" description="Polar residues" evidence="10">
    <location>
        <begin position="38"/>
        <end position="56"/>
    </location>
</feature>
<evidence type="ECO:0000256" key="3">
    <source>
        <dbReference type="ARBA" id="ARBA00009085"/>
    </source>
</evidence>
<dbReference type="InterPro" id="IPR029071">
    <property type="entry name" value="Ubiquitin-like_domsf"/>
</dbReference>
<dbReference type="InterPro" id="IPR050164">
    <property type="entry name" value="Peptidase_C19"/>
</dbReference>
<evidence type="ECO:0000256" key="10">
    <source>
        <dbReference type="SAM" id="MobiDB-lite"/>
    </source>
</evidence>
<dbReference type="GO" id="GO:0006508">
    <property type="term" value="P:proteolysis"/>
    <property type="evidence" value="ECO:0007669"/>
    <property type="project" value="UniProtKB-KW"/>
</dbReference>
<dbReference type="SUPFAM" id="SSF54236">
    <property type="entry name" value="Ubiquitin-like"/>
    <property type="match status" value="1"/>
</dbReference>
<comment type="subcellular location">
    <subcellularLocation>
        <location evidence="2">Nucleus</location>
    </subcellularLocation>
</comment>
<evidence type="ECO:0000256" key="5">
    <source>
        <dbReference type="ARBA" id="ARBA00022670"/>
    </source>
</evidence>
<dbReference type="EC" id="3.4.19.12" evidence="4"/>
<dbReference type="SUPFAM" id="SSF54001">
    <property type="entry name" value="Cysteine proteinases"/>
    <property type="match status" value="1"/>
</dbReference>
<dbReference type="SUPFAM" id="SSF143791">
    <property type="entry name" value="DUSP-like"/>
    <property type="match status" value="1"/>
</dbReference>
<evidence type="ECO:0000259" key="11">
    <source>
        <dbReference type="PROSITE" id="PS50235"/>
    </source>
</evidence>
<evidence type="ECO:0000256" key="9">
    <source>
        <dbReference type="ARBA" id="ARBA00023242"/>
    </source>
</evidence>